<dbReference type="InterPro" id="IPR027876">
    <property type="entry name" value="DUF4550"/>
</dbReference>
<comment type="caution">
    <text evidence="3">The sequence shown here is derived from an EMBL/GenBank/DDBJ whole genome shotgun (WGS) entry which is preliminary data.</text>
</comment>
<dbReference type="AlphaFoldDB" id="A0A5C6N6W8"/>
<dbReference type="EMBL" id="RHFK02000017">
    <property type="protein sequence ID" value="TWW61467.1"/>
    <property type="molecule type" value="Genomic_DNA"/>
</dbReference>
<organism evidence="3 4">
    <name type="scientific">Takifugu flavidus</name>
    <name type="common">sansaifugu</name>
    <dbReference type="NCBI Taxonomy" id="433684"/>
    <lineage>
        <taxon>Eukaryota</taxon>
        <taxon>Metazoa</taxon>
        <taxon>Chordata</taxon>
        <taxon>Craniata</taxon>
        <taxon>Vertebrata</taxon>
        <taxon>Euteleostomi</taxon>
        <taxon>Actinopterygii</taxon>
        <taxon>Neopterygii</taxon>
        <taxon>Teleostei</taxon>
        <taxon>Neoteleostei</taxon>
        <taxon>Acanthomorphata</taxon>
        <taxon>Eupercaria</taxon>
        <taxon>Tetraodontiformes</taxon>
        <taxon>Tetradontoidea</taxon>
        <taxon>Tetraodontidae</taxon>
        <taxon>Takifugu</taxon>
    </lineage>
</organism>
<dbReference type="InterPro" id="IPR000008">
    <property type="entry name" value="C2_dom"/>
</dbReference>
<feature type="region of interest" description="Disordered" evidence="1">
    <location>
        <begin position="590"/>
        <end position="624"/>
    </location>
</feature>
<dbReference type="Proteomes" id="UP000324091">
    <property type="component" value="Chromosome 4"/>
</dbReference>
<feature type="region of interest" description="Disordered" evidence="1">
    <location>
        <begin position="710"/>
        <end position="749"/>
    </location>
</feature>
<evidence type="ECO:0000313" key="4">
    <source>
        <dbReference type="Proteomes" id="UP000324091"/>
    </source>
</evidence>
<dbReference type="InterPro" id="IPR035892">
    <property type="entry name" value="C2_domain_sf"/>
</dbReference>
<dbReference type="PANTHER" id="PTHR33667:SF7">
    <property type="entry name" value="RIKEN CDNA 1810020O05 GENE"/>
    <property type="match status" value="1"/>
</dbReference>
<sequence>KDAEFPKAPEKPTKKVPTSVCVKAESCYHVEVKLPADAETAGVDLIAFGAVAKILKDDKFEILRTWQEGDRTWLVWSQDFRLRVDRDRVIRFSQAKIRLQIWNSKDQLSGLARLERLKTLRLPQGPCEDAADLCGGVRTLVQNLRTTCMRKPEKFTLVASEAGETSLTQSFSLYSSGVFEVMCDISLDRPLISDQLKAELNPLAITILSAKSLPPSHDLQDTCAPVYCQYKFLNSNVHRTNYHKHATNIHFEDTNVVLTGLMNQDELREFLSGPPLEIEVHDRDRKGPEPAGTFGPDSSHLKPKPTGTSSFGVAHLSLCELLNSQRRMEVHLPIRCCPPPQRRPAHRGVPGAASPWDVPRGDYVGANAGLKVRIEITCPFTGDTGCLESGGAFGRIIYLLHHNHLPVMSKLRSQILGINAAALQLGSVPPEHAEEVLFNYGINFRHTKTDNLDFVSGFHVMDNRRHIFVLEGLKDKAVRRLWESVPMTANAREEEQMRVFYNSNLSFNRRIYGALDVALSPIHLSQPLEDFMKQPLLYTRGLIPHACFQSFTRLSQLCQAEQLKEVVQRNLFPSDRMIVSLRKMFHTERREEKLHVDSEDDVPQPSVREKNRPPLDTRNREYTTKKVTPHKNLIQENIRKVGEPSERSETTKAAVLRTDPSDCRRDFIYSIQTFSSKEQAKELLRQHMAQTPGRRFTYSQHYHSATVEPEVRAPRGRCQSAPASVREWSMSTRGDASRRHPKQPDEARVEELGEVPPLFLPLDRSVIRRNLKVFLFVATQPWTENILHANLLKPTLSRDIWPWDQHHLDFQRYQKPPPFFSQPVVAPHLSGEVLQQERLKAAKAQNPRWLQKLPPDSSRKPPGNASVPHLGGNSDQNQDILKDEHKKDSVRKAGPVLKVESVV</sequence>
<dbReference type="SUPFAM" id="SSF49562">
    <property type="entry name" value="C2 domain (Calcium/lipid-binding domain, CaLB)"/>
    <property type="match status" value="1"/>
</dbReference>
<evidence type="ECO:0000313" key="3">
    <source>
        <dbReference type="EMBL" id="TWW61467.1"/>
    </source>
</evidence>
<accession>A0A5C6N6W8</accession>
<evidence type="ECO:0000259" key="2">
    <source>
        <dbReference type="PROSITE" id="PS50004"/>
    </source>
</evidence>
<feature type="compositionally biased region" description="Basic and acidic residues" evidence="1">
    <location>
        <begin position="880"/>
        <end position="891"/>
    </location>
</feature>
<feature type="non-terminal residue" evidence="3">
    <location>
        <position position="1"/>
    </location>
</feature>
<evidence type="ECO:0000256" key="1">
    <source>
        <dbReference type="SAM" id="MobiDB-lite"/>
    </source>
</evidence>
<feature type="region of interest" description="Disordered" evidence="1">
    <location>
        <begin position="280"/>
        <end position="307"/>
    </location>
</feature>
<dbReference type="PANTHER" id="PTHR33667">
    <property type="entry name" value="SI:DKEY-57N24.6"/>
    <property type="match status" value="1"/>
</dbReference>
<protein>
    <recommendedName>
        <fullName evidence="2">C2 domain-containing protein</fullName>
    </recommendedName>
</protein>
<dbReference type="CDD" id="cd00030">
    <property type="entry name" value="C2"/>
    <property type="match status" value="1"/>
</dbReference>
<feature type="compositionally biased region" description="Basic and acidic residues" evidence="1">
    <location>
        <begin position="735"/>
        <end position="749"/>
    </location>
</feature>
<keyword evidence="4" id="KW-1185">Reference proteome</keyword>
<reference evidence="3 4" key="1">
    <citation type="submission" date="2019-04" db="EMBL/GenBank/DDBJ databases">
        <title>Chromosome genome assembly for Takifugu flavidus.</title>
        <authorList>
            <person name="Xiao S."/>
        </authorList>
    </citation>
    <scope>NUCLEOTIDE SEQUENCE [LARGE SCALE GENOMIC DNA]</scope>
    <source>
        <strain evidence="3">HTHZ2018</strain>
        <tissue evidence="3">Muscle</tissue>
    </source>
</reference>
<name>A0A5C6N6W8_9TELE</name>
<proteinExistence type="predicted"/>
<feature type="region of interest" description="Disordered" evidence="1">
    <location>
        <begin position="840"/>
        <end position="903"/>
    </location>
</feature>
<feature type="compositionally biased region" description="Basic and acidic residues" evidence="1">
    <location>
        <begin position="607"/>
        <end position="624"/>
    </location>
</feature>
<dbReference type="PROSITE" id="PS50004">
    <property type="entry name" value="C2"/>
    <property type="match status" value="1"/>
</dbReference>
<dbReference type="Pfam" id="PF15084">
    <property type="entry name" value="DUF4550"/>
    <property type="match status" value="1"/>
</dbReference>
<gene>
    <name evidence="3" type="ORF">D4764_04G0001140</name>
</gene>
<feature type="domain" description="C2" evidence="2">
    <location>
        <begin position="186"/>
        <end position="331"/>
    </location>
</feature>